<reference evidence="1" key="2">
    <citation type="submission" date="2020-01" db="EMBL/GenBank/DDBJ databases">
        <authorList>
            <person name="Hornung B."/>
        </authorList>
    </citation>
    <scope>NUCLEOTIDE SEQUENCE</scope>
    <source>
        <strain evidence="1">PacBioINE</strain>
    </source>
</reference>
<accession>A0A8S0Y207</accession>
<keyword evidence="3" id="KW-1185">Reference proteome</keyword>
<dbReference type="EMBL" id="CDGJ01000134">
    <property type="protein sequence ID" value="CEJ09553.1"/>
    <property type="molecule type" value="Genomic_DNA"/>
</dbReference>
<dbReference type="Proteomes" id="UP000836597">
    <property type="component" value="Chromosome"/>
</dbReference>
<evidence type="ECO:0000313" key="2">
    <source>
        <dbReference type="EMBL" id="CEJ09553.1"/>
    </source>
</evidence>
<dbReference type="EMBL" id="LR746496">
    <property type="protein sequence ID" value="CAA7600175.1"/>
    <property type="molecule type" value="Genomic_DNA"/>
</dbReference>
<dbReference type="Proteomes" id="UP001071230">
    <property type="component" value="Unassembled WGS sequence"/>
</dbReference>
<gene>
    <name evidence="1" type="ORF">DEACI_0827</name>
    <name evidence="2" type="ORF">DEACI_4038</name>
</gene>
<evidence type="ECO:0000313" key="3">
    <source>
        <dbReference type="Proteomes" id="UP001071230"/>
    </source>
</evidence>
<reference evidence="2" key="1">
    <citation type="submission" date="2014-11" db="EMBL/GenBank/DDBJ databases">
        <authorList>
            <person name="Hornung B.V."/>
        </authorList>
    </citation>
    <scope>NUCLEOTIDE SEQUENCE</scope>
    <source>
        <strain evidence="2">INE</strain>
    </source>
</reference>
<evidence type="ECO:0000313" key="1">
    <source>
        <dbReference type="EMBL" id="CAA7600175.1"/>
    </source>
</evidence>
<proteinExistence type="predicted"/>
<name>A0A8S0Y207_9FIRM</name>
<sequence>MPGRKRAGGDRALLAGKILRVMQTLRLLGTDNTMRRQRRQARPLRALLRHTADKAVRGQPPAIPGAVGIPCV</sequence>
<protein>
    <submittedName>
        <fullName evidence="1">Uncharacterized protein</fullName>
    </submittedName>
</protein>
<dbReference type="AlphaFoldDB" id="A0A8S0Y207"/>
<organism evidence="1">
    <name type="scientific">Acididesulfobacillus acetoxydans</name>
    <dbReference type="NCBI Taxonomy" id="1561005"/>
    <lineage>
        <taxon>Bacteria</taxon>
        <taxon>Bacillati</taxon>
        <taxon>Bacillota</taxon>
        <taxon>Clostridia</taxon>
        <taxon>Eubacteriales</taxon>
        <taxon>Peptococcaceae</taxon>
        <taxon>Acididesulfobacillus</taxon>
    </lineage>
</organism>
<dbReference type="KEGG" id="aacx:DEACI_0827"/>